<evidence type="ECO:0000256" key="1">
    <source>
        <dbReference type="ARBA" id="ARBA00022741"/>
    </source>
</evidence>
<dbReference type="RefSeq" id="WP_186768861.1">
    <property type="nucleotide sequence ID" value="NZ_JACOMF010000002.1"/>
</dbReference>
<reference evidence="5" key="1">
    <citation type="submission" date="2020-08" db="EMBL/GenBank/DDBJ databases">
        <authorList>
            <person name="Hu Y."/>
            <person name="Nguyen S.V."/>
            <person name="Li F."/>
            <person name="Fanning S."/>
        </authorList>
    </citation>
    <scope>NUCLEOTIDE SEQUENCE</scope>
    <source>
        <strain evidence="5">SYSU D8009</strain>
    </source>
</reference>
<evidence type="ECO:0000259" key="4">
    <source>
        <dbReference type="PROSITE" id="PS50125"/>
    </source>
</evidence>
<organism evidence="5 6">
    <name type="scientific">Siccirubricoccus deserti</name>
    <dbReference type="NCBI Taxonomy" id="2013562"/>
    <lineage>
        <taxon>Bacteria</taxon>
        <taxon>Pseudomonadati</taxon>
        <taxon>Pseudomonadota</taxon>
        <taxon>Alphaproteobacteria</taxon>
        <taxon>Acetobacterales</taxon>
        <taxon>Roseomonadaceae</taxon>
        <taxon>Siccirubricoccus</taxon>
    </lineage>
</organism>
<dbReference type="GO" id="GO:0004016">
    <property type="term" value="F:adenylate cyclase activity"/>
    <property type="evidence" value="ECO:0007669"/>
    <property type="project" value="TreeGrafter"/>
</dbReference>
<dbReference type="CDD" id="cd07302">
    <property type="entry name" value="CHD"/>
    <property type="match status" value="1"/>
</dbReference>
<dbReference type="Gene3D" id="1.25.40.10">
    <property type="entry name" value="Tetratricopeptide repeat domain"/>
    <property type="match status" value="1"/>
</dbReference>
<dbReference type="InterPro" id="IPR001054">
    <property type="entry name" value="A/G_cyclase"/>
</dbReference>
<dbReference type="EMBL" id="JACOMF010000002">
    <property type="protein sequence ID" value="MBC4014083.1"/>
    <property type="molecule type" value="Genomic_DNA"/>
</dbReference>
<dbReference type="Gene3D" id="3.40.50.300">
    <property type="entry name" value="P-loop containing nucleotide triphosphate hydrolases"/>
    <property type="match status" value="1"/>
</dbReference>
<dbReference type="PROSITE" id="PS50125">
    <property type="entry name" value="GUANYLATE_CYCLASE_2"/>
    <property type="match status" value="1"/>
</dbReference>
<dbReference type="Proteomes" id="UP000600101">
    <property type="component" value="Unassembled WGS sequence"/>
</dbReference>
<dbReference type="SMART" id="SM00044">
    <property type="entry name" value="CYCc"/>
    <property type="match status" value="1"/>
</dbReference>
<accession>A0A9X0UC75</accession>
<dbReference type="GO" id="GO:0005524">
    <property type="term" value="F:ATP binding"/>
    <property type="evidence" value="ECO:0007669"/>
    <property type="project" value="UniProtKB-KW"/>
</dbReference>
<dbReference type="AlphaFoldDB" id="A0A9X0UC75"/>
<comment type="caution">
    <text evidence="5">The sequence shown here is derived from an EMBL/GenBank/DDBJ whole genome shotgun (WGS) entry which is preliminary data.</text>
</comment>
<dbReference type="InterPro" id="IPR041664">
    <property type="entry name" value="AAA_16"/>
</dbReference>
<evidence type="ECO:0000313" key="6">
    <source>
        <dbReference type="Proteomes" id="UP000600101"/>
    </source>
</evidence>
<dbReference type="PANTHER" id="PTHR16305">
    <property type="entry name" value="TESTICULAR SOLUBLE ADENYLYL CYCLASE"/>
    <property type="match status" value="1"/>
</dbReference>
<dbReference type="GO" id="GO:0009190">
    <property type="term" value="P:cyclic nucleotide biosynthetic process"/>
    <property type="evidence" value="ECO:0007669"/>
    <property type="project" value="InterPro"/>
</dbReference>
<evidence type="ECO:0000313" key="5">
    <source>
        <dbReference type="EMBL" id="MBC4014083.1"/>
    </source>
</evidence>
<gene>
    <name evidence="5" type="ORF">H7965_02005</name>
</gene>
<dbReference type="GO" id="GO:0005737">
    <property type="term" value="C:cytoplasm"/>
    <property type="evidence" value="ECO:0007669"/>
    <property type="project" value="TreeGrafter"/>
</dbReference>
<feature type="domain" description="Guanylate cyclase" evidence="4">
    <location>
        <begin position="93"/>
        <end position="226"/>
    </location>
</feature>
<protein>
    <submittedName>
        <fullName evidence="5">AAA family ATPase</fullName>
    </submittedName>
</protein>
<dbReference type="Pfam" id="PF12773">
    <property type="entry name" value="DZR"/>
    <property type="match status" value="1"/>
</dbReference>
<dbReference type="SUPFAM" id="SSF52540">
    <property type="entry name" value="P-loop containing nucleoside triphosphate hydrolases"/>
    <property type="match status" value="1"/>
</dbReference>
<dbReference type="InterPro" id="IPR027417">
    <property type="entry name" value="P-loop_NTPase"/>
</dbReference>
<dbReference type="SUPFAM" id="SSF55073">
    <property type="entry name" value="Nucleotide cyclase"/>
    <property type="match status" value="1"/>
</dbReference>
<dbReference type="PANTHER" id="PTHR16305:SF28">
    <property type="entry name" value="GUANYLATE CYCLASE DOMAIN-CONTAINING PROTEIN"/>
    <property type="match status" value="1"/>
</dbReference>
<dbReference type="InterPro" id="IPR029787">
    <property type="entry name" value="Nucleotide_cyclase"/>
</dbReference>
<proteinExistence type="predicted"/>
<sequence>MGGSTNRSVACAACGQDNPAAGRFCGHCGAALALRCDDCGATQPPGFRFCGACGRALAAAPAGRPRSRDESGTLAPTPAPAPTPHHAERRPVSVLFCDLVDSVGLSSRLDPEELAEVILLYRQACVQAITAVGGSVARYVGDGILAYFGYPTAHEDDPVRAVRAGLGILAAMQAVNQRLAAEDNPKLAIRIGIHTALVMVGDLGVGVARETMAVVGEGPNIAARLHQAAAPDTVVVSADTCRAVRGYFECRSLGLQQLRGLPRPVEAFEILASTGATTRLEASPALTPMVNRRQEIALLRRAWSRAGRGQGRAILLRGEAGVGKSRLLQELRRGIADESCITLQCLPEHQTSALQPAVEAMLRLLDMPRAAGAEVMRGKLGESFAVLEPGPRAALIEGLVELLFPGQGSIEAAATPQLRRRRSFAAVMKYLALRAAEGPVLLILEDVHWADDSTLSLLKLLLDRLRSMTMLTVLTTRPEFEASWMRHPAVTRLDLQRLMPADTGSMIDALTAGRPLPDAVRRQILERTEGVPLFVEELLGAVLDSATLHDPAARPRPLAIPTTLQGSVMARLDRLGAARPVAQLCSALGRSFSRVLAAAAGEVEPAALDAALDRLVAERFLQRSGTGADAVYAFRHALIQDATYESLLLARRREIHRRIATVLQDGSAGDVAAQPEVLANHLTLAGMTMEALAAWERAGLAAAERSASVEAAAHFARAVELLEELPASRFPQPEQRAETMLRLRMALGTQYLITRGNGAPEVEAAFDAALAESHDIAETPMAFRGFYGLQTFYIVRGRLDVARSVGGRMLALAERLGEPGMLLQAHRLAGLVTLYSGEFAAAEAALGRARALYLRERDAPQRFEYGSDPGVLTHCALGWVLWFRGQPDASLAEDAASLDLATDLDHPHSRAFAQSFSASLHQWRGEPAAARQRAEAVVRLARDNGFSYWDAWGEMVAGWAQATPGDGGAGIGRLREGLAAYAATGGGLMQSYGLLLLADASLRCGNATAAERHATAGLEEVERSQVRFVEAALLRLRGLALAGRDPAGAAAALRGAVAVAEAQGAVPLAAAARAALAELQRPPGERATGASAIRIGCNG</sequence>
<dbReference type="InterPro" id="IPR011990">
    <property type="entry name" value="TPR-like_helical_dom_sf"/>
</dbReference>
<name>A0A9X0UC75_9PROT</name>
<dbReference type="GO" id="GO:0035556">
    <property type="term" value="P:intracellular signal transduction"/>
    <property type="evidence" value="ECO:0007669"/>
    <property type="project" value="InterPro"/>
</dbReference>
<dbReference type="Pfam" id="PF13191">
    <property type="entry name" value="AAA_16"/>
    <property type="match status" value="1"/>
</dbReference>
<keyword evidence="2" id="KW-0067">ATP-binding</keyword>
<dbReference type="InterPro" id="IPR025874">
    <property type="entry name" value="DZR"/>
</dbReference>
<keyword evidence="1" id="KW-0547">Nucleotide-binding</keyword>
<dbReference type="Pfam" id="PF00211">
    <property type="entry name" value="Guanylate_cyc"/>
    <property type="match status" value="1"/>
</dbReference>
<feature type="region of interest" description="Disordered" evidence="3">
    <location>
        <begin position="62"/>
        <end position="87"/>
    </location>
</feature>
<evidence type="ECO:0000256" key="2">
    <source>
        <dbReference type="ARBA" id="ARBA00022840"/>
    </source>
</evidence>
<keyword evidence="6" id="KW-1185">Reference proteome</keyword>
<evidence type="ECO:0000256" key="3">
    <source>
        <dbReference type="SAM" id="MobiDB-lite"/>
    </source>
</evidence>
<dbReference type="Gene3D" id="3.30.70.1230">
    <property type="entry name" value="Nucleotide cyclase"/>
    <property type="match status" value="1"/>
</dbReference>